<dbReference type="PANTHER" id="PTHR37946">
    <property type="entry name" value="SLL1969 PROTEIN"/>
    <property type="match status" value="1"/>
</dbReference>
<reference evidence="3 4" key="1">
    <citation type="submission" date="2023-05" db="EMBL/GenBank/DDBJ databases">
        <authorList>
            <person name="Yin Y."/>
            <person name="Lu Z."/>
        </authorList>
    </citation>
    <scope>NUCLEOTIDE SEQUENCE [LARGE SCALE GENOMIC DNA]</scope>
    <source>
        <strain evidence="3 4">ZM22</strain>
    </source>
</reference>
<dbReference type="Gene3D" id="3.40.50.1820">
    <property type="entry name" value="alpha/beta hydrolase"/>
    <property type="match status" value="1"/>
</dbReference>
<dbReference type="EMBL" id="CP125947">
    <property type="protein sequence ID" value="WHS64935.1"/>
    <property type="molecule type" value="Genomic_DNA"/>
</dbReference>
<keyword evidence="1" id="KW-1133">Transmembrane helix</keyword>
<evidence type="ECO:0000259" key="2">
    <source>
        <dbReference type="Pfam" id="PF12697"/>
    </source>
</evidence>
<dbReference type="RefSeq" id="WP_283486046.1">
    <property type="nucleotide sequence ID" value="NZ_CP125947.1"/>
</dbReference>
<keyword evidence="4" id="KW-1185">Reference proteome</keyword>
<proteinExistence type="predicted"/>
<dbReference type="SUPFAM" id="SSF53474">
    <property type="entry name" value="alpha/beta-Hydrolases"/>
    <property type="match status" value="1"/>
</dbReference>
<dbReference type="PANTHER" id="PTHR37946:SF1">
    <property type="entry name" value="SLL1969 PROTEIN"/>
    <property type="match status" value="1"/>
</dbReference>
<sequence>MNIWFWRFVVLTHLAAALLWCGFWGESRPWLAAAGVAALACGAGAQLGLQMLLMRHVLRSRRLPRPATGVVLRAWLAEWRFSLRIFGWRIPFRSQAEADFCPVQPQGQVGVVLVHGYFCSRAVWNPWLRKLKARDIACAAMTLEPAHGHPVDAMVANLHRCVQQMARQTGRAPLLVAHSMGGLVVRAWLKTLTAGQRSQYAAHVVTVATPHGGTWLARFAHRLPARDMREAGDWLQALGPLPADVSMSCWCSSSDNIVFPPTLATMEGAQLHQVEDAAHMQLLFDERVWKHCLQLRQQLQQS</sequence>
<organism evidence="3 4">
    <name type="scientific">Comamonas resistens</name>
    <dbReference type="NCBI Taxonomy" id="3046670"/>
    <lineage>
        <taxon>Bacteria</taxon>
        <taxon>Pseudomonadati</taxon>
        <taxon>Pseudomonadota</taxon>
        <taxon>Betaproteobacteria</taxon>
        <taxon>Burkholderiales</taxon>
        <taxon>Comamonadaceae</taxon>
        <taxon>Comamonas</taxon>
    </lineage>
</organism>
<evidence type="ECO:0000313" key="4">
    <source>
        <dbReference type="Proteomes" id="UP001240697"/>
    </source>
</evidence>
<dbReference type="Proteomes" id="UP001240697">
    <property type="component" value="Chromosome"/>
</dbReference>
<dbReference type="Pfam" id="PF12697">
    <property type="entry name" value="Abhydrolase_6"/>
    <property type="match status" value="1"/>
</dbReference>
<name>A0ABY8SQA7_9BURK</name>
<protein>
    <submittedName>
        <fullName evidence="3">Alpha/beta fold hydrolase</fullName>
    </submittedName>
</protein>
<keyword evidence="1" id="KW-0812">Transmembrane</keyword>
<dbReference type="InterPro" id="IPR000073">
    <property type="entry name" value="AB_hydrolase_1"/>
</dbReference>
<feature type="transmembrane region" description="Helical" evidence="1">
    <location>
        <begin position="31"/>
        <end position="53"/>
    </location>
</feature>
<dbReference type="InterPro" id="IPR029058">
    <property type="entry name" value="AB_hydrolase_fold"/>
</dbReference>
<evidence type="ECO:0000256" key="1">
    <source>
        <dbReference type="SAM" id="Phobius"/>
    </source>
</evidence>
<keyword evidence="1" id="KW-0472">Membrane</keyword>
<feature type="transmembrane region" description="Helical" evidence="1">
    <location>
        <begin position="5"/>
        <end position="25"/>
    </location>
</feature>
<accession>A0ABY8SQA7</accession>
<gene>
    <name evidence="3" type="ORF">QMY55_20995</name>
</gene>
<dbReference type="GO" id="GO:0016787">
    <property type="term" value="F:hydrolase activity"/>
    <property type="evidence" value="ECO:0007669"/>
    <property type="project" value="UniProtKB-KW"/>
</dbReference>
<feature type="domain" description="AB hydrolase-1" evidence="2">
    <location>
        <begin position="111"/>
        <end position="235"/>
    </location>
</feature>
<keyword evidence="3" id="KW-0378">Hydrolase</keyword>
<evidence type="ECO:0000313" key="3">
    <source>
        <dbReference type="EMBL" id="WHS64935.1"/>
    </source>
</evidence>